<feature type="domain" description="Glycosyltransferase RgtA/B/C/D-like" evidence="9">
    <location>
        <begin position="50"/>
        <end position="207"/>
    </location>
</feature>
<dbReference type="Proteomes" id="UP000177328">
    <property type="component" value="Unassembled WGS sequence"/>
</dbReference>
<evidence type="ECO:0000259" key="9">
    <source>
        <dbReference type="Pfam" id="PF13231"/>
    </source>
</evidence>
<dbReference type="PANTHER" id="PTHR33908">
    <property type="entry name" value="MANNOSYLTRANSFERASE YKCB-RELATED"/>
    <property type="match status" value="1"/>
</dbReference>
<sequence length="472" mass="53787">MIIVVLILGLTLRLISLNQSLWLDEAISLLASKQNSFWDYITQYLQADFHPPGYFIILWIWTHTFGFSEISARIPSVIFGVVTIWYVYKLGVLIKNRQLALTAALLIAVNPLHIYYSQEARMYEFAAMASAMSFYYFLKLQNLSRFGFLKYGASTTLLLSSDYVASLTILSQIVVLIFAQSKNWWKEVLKGWILVALAGAAFLPLLIKQLKIGIDTTTNFPVWKEVVGQATAKSLGLTLVKFLLGRISFYNKILYGLIAGGMGLAYGWFVSRGVVGRNKFIPSLIYWFLVPLTLSFIISFWIPIFSYFRVLFILSPLMILAALGIDSLSHKWRETALTSIVVTQLIFGGIYLFNPRFQRENWREAVSFLELRNPQAKILFESNDSFSPFKYYAQDNLQTLGALEMMPAQRDSDVVDLKTKLKGDKTIFLVDYLVDITDPQRFVAAAIERKGYLNTITHDFAGVGFIYEYTLK</sequence>
<dbReference type="AlphaFoldDB" id="A0A1F5KK78"/>
<evidence type="ECO:0000313" key="11">
    <source>
        <dbReference type="Proteomes" id="UP000177328"/>
    </source>
</evidence>
<keyword evidence="3" id="KW-0328">Glycosyltransferase</keyword>
<dbReference type="InterPro" id="IPR050297">
    <property type="entry name" value="LipidA_mod_glycosyltrf_83"/>
</dbReference>
<feature type="transmembrane region" description="Helical" evidence="8">
    <location>
        <begin position="122"/>
        <end position="138"/>
    </location>
</feature>
<reference evidence="10 11" key="1">
    <citation type="journal article" date="2016" name="Nat. Commun.">
        <title>Thousands of microbial genomes shed light on interconnected biogeochemical processes in an aquifer system.</title>
        <authorList>
            <person name="Anantharaman K."/>
            <person name="Brown C.T."/>
            <person name="Hug L.A."/>
            <person name="Sharon I."/>
            <person name="Castelle C.J."/>
            <person name="Probst A.J."/>
            <person name="Thomas B.C."/>
            <person name="Singh A."/>
            <person name="Wilkins M.J."/>
            <person name="Karaoz U."/>
            <person name="Brodie E.L."/>
            <person name="Williams K.H."/>
            <person name="Hubbard S.S."/>
            <person name="Banfield J.F."/>
        </authorList>
    </citation>
    <scope>NUCLEOTIDE SEQUENCE [LARGE SCALE GENOMIC DNA]</scope>
</reference>
<proteinExistence type="predicted"/>
<keyword evidence="7 8" id="KW-0472">Membrane</keyword>
<dbReference type="EMBL" id="MFDD01000002">
    <property type="protein sequence ID" value="OGE41302.1"/>
    <property type="molecule type" value="Genomic_DNA"/>
</dbReference>
<dbReference type="GO" id="GO:0016763">
    <property type="term" value="F:pentosyltransferase activity"/>
    <property type="evidence" value="ECO:0007669"/>
    <property type="project" value="TreeGrafter"/>
</dbReference>
<evidence type="ECO:0000256" key="1">
    <source>
        <dbReference type="ARBA" id="ARBA00004651"/>
    </source>
</evidence>
<evidence type="ECO:0000256" key="5">
    <source>
        <dbReference type="ARBA" id="ARBA00022692"/>
    </source>
</evidence>
<feature type="transmembrane region" description="Helical" evidence="8">
    <location>
        <begin position="335"/>
        <end position="353"/>
    </location>
</feature>
<comment type="caution">
    <text evidence="10">The sequence shown here is derived from an EMBL/GenBank/DDBJ whole genome shotgun (WGS) entry which is preliminary data.</text>
</comment>
<dbReference type="InterPro" id="IPR038731">
    <property type="entry name" value="RgtA/B/C-like"/>
</dbReference>
<keyword evidence="4" id="KW-0808">Transferase</keyword>
<keyword evidence="5 8" id="KW-0812">Transmembrane</keyword>
<feature type="transmembrane region" description="Helical" evidence="8">
    <location>
        <begin position="310"/>
        <end position="329"/>
    </location>
</feature>
<evidence type="ECO:0000313" key="10">
    <source>
        <dbReference type="EMBL" id="OGE41302.1"/>
    </source>
</evidence>
<dbReference type="PANTHER" id="PTHR33908:SF11">
    <property type="entry name" value="MEMBRANE PROTEIN"/>
    <property type="match status" value="1"/>
</dbReference>
<feature type="transmembrane region" description="Helical" evidence="8">
    <location>
        <begin position="249"/>
        <end position="269"/>
    </location>
</feature>
<organism evidence="10 11">
    <name type="scientific">Candidatus Daviesbacteria bacterium RIFCSPHIGHO2_02_FULL_43_12</name>
    <dbReference type="NCBI Taxonomy" id="1797776"/>
    <lineage>
        <taxon>Bacteria</taxon>
        <taxon>Candidatus Daviesiibacteriota</taxon>
    </lineage>
</organism>
<feature type="transmembrane region" description="Helical" evidence="8">
    <location>
        <begin position="191"/>
        <end position="207"/>
    </location>
</feature>
<evidence type="ECO:0000256" key="4">
    <source>
        <dbReference type="ARBA" id="ARBA00022679"/>
    </source>
</evidence>
<evidence type="ECO:0000256" key="7">
    <source>
        <dbReference type="ARBA" id="ARBA00023136"/>
    </source>
</evidence>
<dbReference type="Pfam" id="PF13231">
    <property type="entry name" value="PMT_2"/>
    <property type="match status" value="1"/>
</dbReference>
<evidence type="ECO:0000256" key="2">
    <source>
        <dbReference type="ARBA" id="ARBA00022475"/>
    </source>
</evidence>
<protein>
    <recommendedName>
        <fullName evidence="9">Glycosyltransferase RgtA/B/C/D-like domain-containing protein</fullName>
    </recommendedName>
</protein>
<keyword evidence="6 8" id="KW-1133">Transmembrane helix</keyword>
<evidence type="ECO:0000256" key="3">
    <source>
        <dbReference type="ARBA" id="ARBA00022676"/>
    </source>
</evidence>
<dbReference type="GO" id="GO:0009103">
    <property type="term" value="P:lipopolysaccharide biosynthetic process"/>
    <property type="evidence" value="ECO:0007669"/>
    <property type="project" value="UniProtKB-ARBA"/>
</dbReference>
<evidence type="ECO:0000256" key="8">
    <source>
        <dbReference type="SAM" id="Phobius"/>
    </source>
</evidence>
<feature type="transmembrane region" description="Helical" evidence="8">
    <location>
        <begin position="159"/>
        <end position="179"/>
    </location>
</feature>
<feature type="transmembrane region" description="Helical" evidence="8">
    <location>
        <begin position="99"/>
        <end position="116"/>
    </location>
</feature>
<feature type="transmembrane region" description="Helical" evidence="8">
    <location>
        <begin position="284"/>
        <end position="303"/>
    </location>
</feature>
<evidence type="ECO:0000256" key="6">
    <source>
        <dbReference type="ARBA" id="ARBA00022989"/>
    </source>
</evidence>
<comment type="subcellular location">
    <subcellularLocation>
        <location evidence="1">Cell membrane</location>
        <topology evidence="1">Multi-pass membrane protein</topology>
    </subcellularLocation>
</comment>
<name>A0A1F5KK78_9BACT</name>
<accession>A0A1F5KK78</accession>
<keyword evidence="2" id="KW-1003">Cell membrane</keyword>
<dbReference type="GO" id="GO:0005886">
    <property type="term" value="C:plasma membrane"/>
    <property type="evidence" value="ECO:0007669"/>
    <property type="project" value="UniProtKB-SubCell"/>
</dbReference>
<feature type="transmembrane region" description="Helical" evidence="8">
    <location>
        <begin position="70"/>
        <end position="87"/>
    </location>
</feature>
<gene>
    <name evidence="10" type="ORF">A3D25_02140</name>
</gene>